<dbReference type="Pfam" id="PF17919">
    <property type="entry name" value="RT_RNaseH_2"/>
    <property type="match status" value="1"/>
</dbReference>
<keyword evidence="1" id="KW-0511">Multifunctional enzyme</keyword>
<evidence type="ECO:0000256" key="1">
    <source>
        <dbReference type="ARBA" id="ARBA00023268"/>
    </source>
</evidence>
<accession>A0A0A8XQA2</accession>
<dbReference type="AlphaFoldDB" id="A0A0A8XQA2"/>
<evidence type="ECO:0000313" key="2">
    <source>
        <dbReference type="EMBL" id="JAD15941.1"/>
    </source>
</evidence>
<reference evidence="2" key="1">
    <citation type="submission" date="2014-09" db="EMBL/GenBank/DDBJ databases">
        <authorList>
            <person name="Magalhaes I.L.F."/>
            <person name="Oliveira U."/>
            <person name="Santos F.R."/>
            <person name="Vidigal T.H.D.A."/>
            <person name="Brescovit A.D."/>
            <person name="Santos A.J."/>
        </authorList>
    </citation>
    <scope>NUCLEOTIDE SEQUENCE</scope>
    <source>
        <tissue evidence="2">Shoot tissue taken approximately 20 cm above the soil surface</tissue>
    </source>
</reference>
<dbReference type="FunFam" id="3.30.70.270:FF:000020">
    <property type="entry name" value="Transposon Tf2-6 polyprotein-like Protein"/>
    <property type="match status" value="1"/>
</dbReference>
<dbReference type="InterPro" id="IPR043128">
    <property type="entry name" value="Rev_trsase/Diguanyl_cyclase"/>
</dbReference>
<organism evidence="2">
    <name type="scientific">Arundo donax</name>
    <name type="common">Giant reed</name>
    <name type="synonym">Donax arundinaceus</name>
    <dbReference type="NCBI Taxonomy" id="35708"/>
    <lineage>
        <taxon>Eukaryota</taxon>
        <taxon>Viridiplantae</taxon>
        <taxon>Streptophyta</taxon>
        <taxon>Embryophyta</taxon>
        <taxon>Tracheophyta</taxon>
        <taxon>Spermatophyta</taxon>
        <taxon>Magnoliopsida</taxon>
        <taxon>Liliopsida</taxon>
        <taxon>Poales</taxon>
        <taxon>Poaceae</taxon>
        <taxon>PACMAD clade</taxon>
        <taxon>Arundinoideae</taxon>
        <taxon>Arundineae</taxon>
        <taxon>Arundo</taxon>
    </lineage>
</organism>
<dbReference type="InterPro" id="IPR000477">
    <property type="entry name" value="RT_dom"/>
</dbReference>
<dbReference type="Gene3D" id="3.30.70.270">
    <property type="match status" value="2"/>
</dbReference>
<name>A0A0A8XQA2_ARUDO</name>
<dbReference type="CDD" id="cd01647">
    <property type="entry name" value="RT_LTR"/>
    <property type="match status" value="1"/>
</dbReference>
<dbReference type="SUPFAM" id="SSF56672">
    <property type="entry name" value="DNA/RNA polymerases"/>
    <property type="match status" value="1"/>
</dbReference>
<dbReference type="InterPro" id="IPR041577">
    <property type="entry name" value="RT_RNaseH_2"/>
</dbReference>
<dbReference type="Pfam" id="PF00078">
    <property type="entry name" value="RVT_1"/>
    <property type="match status" value="1"/>
</dbReference>
<dbReference type="CDD" id="cd09274">
    <property type="entry name" value="RNase_HI_RT_Ty3"/>
    <property type="match status" value="1"/>
</dbReference>
<dbReference type="Gene3D" id="3.10.10.10">
    <property type="entry name" value="HIV Type 1 Reverse Transcriptase, subunit A, domain 1"/>
    <property type="match status" value="1"/>
</dbReference>
<dbReference type="EMBL" id="GBRH01281954">
    <property type="protein sequence ID" value="JAD15941.1"/>
    <property type="molecule type" value="Transcribed_RNA"/>
</dbReference>
<dbReference type="InterPro" id="IPR050951">
    <property type="entry name" value="Retrovirus_Pol_polyprotein"/>
</dbReference>
<dbReference type="PANTHER" id="PTHR37984">
    <property type="entry name" value="PROTEIN CBG26694"/>
    <property type="match status" value="1"/>
</dbReference>
<dbReference type="PROSITE" id="PS50878">
    <property type="entry name" value="RT_POL"/>
    <property type="match status" value="1"/>
</dbReference>
<proteinExistence type="predicted"/>
<dbReference type="InterPro" id="IPR043502">
    <property type="entry name" value="DNA/RNA_pol_sf"/>
</dbReference>
<protein>
    <submittedName>
        <fullName evidence="2">Uncharacterized protein</fullName>
    </submittedName>
</protein>
<dbReference type="PANTHER" id="PTHR37984:SF5">
    <property type="entry name" value="PROTEIN NYNRIN-LIKE"/>
    <property type="match status" value="1"/>
</dbReference>
<dbReference type="GO" id="GO:0003824">
    <property type="term" value="F:catalytic activity"/>
    <property type="evidence" value="ECO:0007669"/>
    <property type="project" value="UniProtKB-KW"/>
</dbReference>
<sequence>MTVKGKFPVPVFEQLMDELSGASWFTNLDLRAGFHQIRLKSGEEYKTAFQTNAGHYEFWVMAFGLTGAPSTFQGAMNCTLSPCLHKFAIVFFDDILICSKTYEEHIEHIRLVFQLLAKDQWKVKLSKCKFAQREIKYLGISEHGVATDNSKVQAILTWSQPKNVKELRSFPGLAGYYRKFVRHSGIISRPLTNLLKKNAVFLWTSDHSQSFQTLKAALSFALVLALSDFNKFCIETDACDNGVGAVLMQEGHPLAFISKPLCSRTKGLSTYNKEYLAILIAVEKWRPYLQHGEFLIRTDQRSLAHLNEQRFHTPWQQKVFTKFLGFQYRIIYKKGSDNRVANALSRRGPDSVQVLAVAMYKPQWLEEVSAGYQNQNESSVQDILAKLAISPSAVPLFSLKDGLLRYKNRIWLGSNKSLQHRVMTALHSTALGGHSGVPVTYR</sequence>
<reference evidence="2" key="2">
    <citation type="journal article" date="2015" name="Data Brief">
        <title>Shoot transcriptome of the giant reed, Arundo donax.</title>
        <authorList>
            <person name="Barrero R.A."/>
            <person name="Guerrero F.D."/>
            <person name="Moolhuijzen P."/>
            <person name="Goolsby J.A."/>
            <person name="Tidwell J."/>
            <person name="Bellgard S.E."/>
            <person name="Bellgard M.I."/>
        </authorList>
    </citation>
    <scope>NUCLEOTIDE SEQUENCE</scope>
    <source>
        <tissue evidence="2">Shoot tissue taken approximately 20 cm above the soil surface</tissue>
    </source>
</reference>